<evidence type="ECO:0000313" key="6">
    <source>
        <dbReference type="EMBL" id="SER47946.1"/>
    </source>
</evidence>
<dbReference type="OrthoDB" id="9796817at2"/>
<dbReference type="RefSeq" id="WP_089740095.1">
    <property type="nucleotide sequence ID" value="NZ_FOGL01000005.1"/>
</dbReference>
<dbReference type="Gene3D" id="3.10.105.10">
    <property type="entry name" value="Dipeptide-binding Protein, Domain 3"/>
    <property type="match status" value="1"/>
</dbReference>
<gene>
    <name evidence="6" type="ORF">SAMN04487944_10515</name>
</gene>
<dbReference type="GO" id="GO:0043190">
    <property type="term" value="C:ATP-binding cassette (ABC) transporter complex"/>
    <property type="evidence" value="ECO:0007669"/>
    <property type="project" value="InterPro"/>
</dbReference>
<evidence type="ECO:0000256" key="2">
    <source>
        <dbReference type="ARBA" id="ARBA00022448"/>
    </source>
</evidence>
<feature type="signal peptide" evidence="4">
    <location>
        <begin position="1"/>
        <end position="21"/>
    </location>
</feature>
<sequence>MKIKAGILLLLSLLLLITACGDKEIAESEDRPDNNIENQLTLAIGGEPESGFDPTTGWGRYGSPLFQSTLLSRDQDLNITKDLATNYEVSADGLIWTVEIKSDVKFSDGEPLTADDIIFTFETAKQSQSVVDLTNLTEIEKISDKKIAFHLARPQSTFITTLQTLGIVPQHAYDQDYSEKPIGSGPYQLVEWRKGEQLIVKKNPYYYGGDLEFDRLTFLFAEEDQALAAAKAGKVDVLSLPITFATGEIPGMERVSLESVDNRGVMLPVTEPFTNEDGEEVGNEVTADPAIRRAMNMAVDREAMVEGILNGEGTTAYSSVDGLPWGNDQAVVDHNPAEAEQILKEAGWEKGTDGFYQRNGLKAAFTLYYPSGDQLRQSLSLVFADQMRNFGIMVETEAKSWVELEKLMHANPVMMGWGSHDPVELYSLYSSSMQGVEYFNSNYYKNEKIDEYLDKAIHALSEKEANENWRKIQWDGQTGVSAKGDAPWVWLVNLNHIYYVNEDINIGEQKVQPHGHGWPITDFITEWSIAE</sequence>
<organism evidence="6 7">
    <name type="scientific">Gracilibacillus ureilyticus</name>
    <dbReference type="NCBI Taxonomy" id="531814"/>
    <lineage>
        <taxon>Bacteria</taxon>
        <taxon>Bacillati</taxon>
        <taxon>Bacillota</taxon>
        <taxon>Bacilli</taxon>
        <taxon>Bacillales</taxon>
        <taxon>Bacillaceae</taxon>
        <taxon>Gracilibacillus</taxon>
    </lineage>
</organism>
<dbReference type="PIRSF" id="PIRSF002741">
    <property type="entry name" value="MppA"/>
    <property type="match status" value="1"/>
</dbReference>
<keyword evidence="2" id="KW-0813">Transport</keyword>
<dbReference type="InterPro" id="IPR030678">
    <property type="entry name" value="Peptide/Ni-bd"/>
</dbReference>
<dbReference type="GO" id="GO:0015833">
    <property type="term" value="P:peptide transport"/>
    <property type="evidence" value="ECO:0007669"/>
    <property type="project" value="TreeGrafter"/>
</dbReference>
<dbReference type="GO" id="GO:1904680">
    <property type="term" value="F:peptide transmembrane transporter activity"/>
    <property type="evidence" value="ECO:0007669"/>
    <property type="project" value="TreeGrafter"/>
</dbReference>
<dbReference type="STRING" id="531814.SAMN04487944_10515"/>
<evidence type="ECO:0000256" key="3">
    <source>
        <dbReference type="ARBA" id="ARBA00022729"/>
    </source>
</evidence>
<dbReference type="Proteomes" id="UP000199687">
    <property type="component" value="Unassembled WGS sequence"/>
</dbReference>
<evidence type="ECO:0000256" key="4">
    <source>
        <dbReference type="SAM" id="SignalP"/>
    </source>
</evidence>
<dbReference type="InterPro" id="IPR039424">
    <property type="entry name" value="SBP_5"/>
</dbReference>
<proteinExistence type="inferred from homology"/>
<dbReference type="PANTHER" id="PTHR30290:SF9">
    <property type="entry name" value="OLIGOPEPTIDE-BINDING PROTEIN APPA"/>
    <property type="match status" value="1"/>
</dbReference>
<dbReference type="Gene3D" id="3.40.190.10">
    <property type="entry name" value="Periplasmic binding protein-like II"/>
    <property type="match status" value="1"/>
</dbReference>
<feature type="chain" id="PRO_5038925859" evidence="4">
    <location>
        <begin position="22"/>
        <end position="531"/>
    </location>
</feature>
<protein>
    <submittedName>
        <fullName evidence="6">Peptide/nickel transport system substrate-binding protein</fullName>
    </submittedName>
</protein>
<reference evidence="6 7" key="1">
    <citation type="submission" date="2016-10" db="EMBL/GenBank/DDBJ databases">
        <authorList>
            <person name="de Groot N.N."/>
        </authorList>
    </citation>
    <scope>NUCLEOTIDE SEQUENCE [LARGE SCALE GENOMIC DNA]</scope>
    <source>
        <strain evidence="6 7">CGMCC 1.7727</strain>
    </source>
</reference>
<dbReference type="SUPFAM" id="SSF53850">
    <property type="entry name" value="Periplasmic binding protein-like II"/>
    <property type="match status" value="1"/>
</dbReference>
<dbReference type="GO" id="GO:0042597">
    <property type="term" value="C:periplasmic space"/>
    <property type="evidence" value="ECO:0007669"/>
    <property type="project" value="UniProtKB-ARBA"/>
</dbReference>
<dbReference type="Pfam" id="PF00496">
    <property type="entry name" value="SBP_bac_5"/>
    <property type="match status" value="1"/>
</dbReference>
<accession>A0A1H9PI24</accession>
<dbReference type="PANTHER" id="PTHR30290">
    <property type="entry name" value="PERIPLASMIC BINDING COMPONENT OF ABC TRANSPORTER"/>
    <property type="match status" value="1"/>
</dbReference>
<name>A0A1H9PI24_9BACI</name>
<evidence type="ECO:0000256" key="1">
    <source>
        <dbReference type="ARBA" id="ARBA00005695"/>
    </source>
</evidence>
<dbReference type="InterPro" id="IPR000914">
    <property type="entry name" value="SBP_5_dom"/>
</dbReference>
<dbReference type="EMBL" id="FOGL01000005">
    <property type="protein sequence ID" value="SER47946.1"/>
    <property type="molecule type" value="Genomic_DNA"/>
</dbReference>
<dbReference type="PROSITE" id="PS51257">
    <property type="entry name" value="PROKAR_LIPOPROTEIN"/>
    <property type="match status" value="1"/>
</dbReference>
<evidence type="ECO:0000313" key="7">
    <source>
        <dbReference type="Proteomes" id="UP000199687"/>
    </source>
</evidence>
<evidence type="ECO:0000259" key="5">
    <source>
        <dbReference type="Pfam" id="PF00496"/>
    </source>
</evidence>
<dbReference type="AlphaFoldDB" id="A0A1H9PI24"/>
<comment type="similarity">
    <text evidence="1">Belongs to the bacterial solute-binding protein 5 family.</text>
</comment>
<feature type="domain" description="Solute-binding protein family 5" evidence="5">
    <location>
        <begin position="79"/>
        <end position="426"/>
    </location>
</feature>
<keyword evidence="3 4" id="KW-0732">Signal</keyword>
<keyword evidence="7" id="KW-1185">Reference proteome</keyword>
<dbReference type="CDD" id="cd08518">
    <property type="entry name" value="PBP2_NikA_DppA_OppA_like_19"/>
    <property type="match status" value="1"/>
</dbReference>